<keyword evidence="13 19" id="KW-0472">Membrane</keyword>
<dbReference type="Pfam" id="PF00034">
    <property type="entry name" value="Cytochrom_C"/>
    <property type="match status" value="1"/>
</dbReference>
<comment type="similarity">
    <text evidence="2 17">Belongs to the cytochrome c oxidase subunit 2 family.</text>
</comment>
<dbReference type="InterPro" id="IPR036909">
    <property type="entry name" value="Cyt_c-like_dom_sf"/>
</dbReference>
<keyword evidence="23" id="KW-1185">Reference proteome</keyword>
<dbReference type="SUPFAM" id="SSF81464">
    <property type="entry name" value="Cytochrome c oxidase subunit II-like, transmembrane region"/>
    <property type="match status" value="1"/>
</dbReference>
<dbReference type="InterPro" id="IPR014222">
    <property type="entry name" value="Cyt_c_oxidase_su2"/>
</dbReference>
<dbReference type="Gene3D" id="1.10.287.90">
    <property type="match status" value="1"/>
</dbReference>
<evidence type="ECO:0000256" key="2">
    <source>
        <dbReference type="ARBA" id="ARBA00007866"/>
    </source>
</evidence>
<keyword evidence="5 17" id="KW-0679">Respiratory chain</keyword>
<dbReference type="PROSITE" id="PS51007">
    <property type="entry name" value="CYTC"/>
    <property type="match status" value="1"/>
</dbReference>
<evidence type="ECO:0000256" key="14">
    <source>
        <dbReference type="ARBA" id="ARBA00024688"/>
    </source>
</evidence>
<dbReference type="SUPFAM" id="SSF49503">
    <property type="entry name" value="Cupredoxins"/>
    <property type="match status" value="1"/>
</dbReference>
<feature type="transmembrane region" description="Helical" evidence="19">
    <location>
        <begin position="20"/>
        <end position="45"/>
    </location>
</feature>
<evidence type="ECO:0000256" key="19">
    <source>
        <dbReference type="SAM" id="Phobius"/>
    </source>
</evidence>
<evidence type="ECO:0000313" key="23">
    <source>
        <dbReference type="Proteomes" id="UP001254608"/>
    </source>
</evidence>
<evidence type="ECO:0000256" key="17">
    <source>
        <dbReference type="RuleBase" id="RU000456"/>
    </source>
</evidence>
<dbReference type="EMBL" id="JAVRIC010000034">
    <property type="protein sequence ID" value="MDT0499061.1"/>
    <property type="molecule type" value="Genomic_DNA"/>
</dbReference>
<dbReference type="InterPro" id="IPR011759">
    <property type="entry name" value="Cyt_c_oxidase_su2_TM_dom"/>
</dbReference>
<keyword evidence="9 17" id="KW-0249">Electron transport</keyword>
<dbReference type="InterPro" id="IPR002429">
    <property type="entry name" value="CcO_II-like_C"/>
</dbReference>
<dbReference type="RefSeq" id="WP_311366472.1">
    <property type="nucleotide sequence ID" value="NZ_JAVRIC010000034.1"/>
</dbReference>
<keyword evidence="4 16" id="KW-0349">Heme</keyword>
<dbReference type="InterPro" id="IPR001505">
    <property type="entry name" value="Copper_CuA"/>
</dbReference>
<dbReference type="Gene3D" id="1.10.760.10">
    <property type="entry name" value="Cytochrome c-like domain"/>
    <property type="match status" value="1"/>
</dbReference>
<evidence type="ECO:0000256" key="16">
    <source>
        <dbReference type="PROSITE-ProRule" id="PRU00433"/>
    </source>
</evidence>
<evidence type="ECO:0000256" key="12">
    <source>
        <dbReference type="ARBA" id="ARBA00023008"/>
    </source>
</evidence>
<evidence type="ECO:0000256" key="6">
    <source>
        <dbReference type="ARBA" id="ARBA00022692"/>
    </source>
</evidence>
<dbReference type="CDD" id="cd13915">
    <property type="entry name" value="CuRO_HCO_II_like_2"/>
    <property type="match status" value="1"/>
</dbReference>
<keyword evidence="6 17" id="KW-0812">Transmembrane</keyword>
<organism evidence="22 23">
    <name type="scientific">Banduia mediterranea</name>
    <dbReference type="NCBI Taxonomy" id="3075609"/>
    <lineage>
        <taxon>Bacteria</taxon>
        <taxon>Pseudomonadati</taxon>
        <taxon>Pseudomonadota</taxon>
        <taxon>Gammaproteobacteria</taxon>
        <taxon>Nevskiales</taxon>
        <taxon>Algiphilaceae</taxon>
        <taxon>Banduia</taxon>
    </lineage>
</organism>
<dbReference type="PANTHER" id="PTHR22888:SF9">
    <property type="entry name" value="CYTOCHROME C OXIDASE SUBUNIT 2"/>
    <property type="match status" value="1"/>
</dbReference>
<evidence type="ECO:0000256" key="3">
    <source>
        <dbReference type="ARBA" id="ARBA00022448"/>
    </source>
</evidence>
<keyword evidence="3 17" id="KW-0813">Transport</keyword>
<evidence type="ECO:0000256" key="15">
    <source>
        <dbReference type="ARBA" id="ARBA00047816"/>
    </source>
</evidence>
<feature type="transmembrane region" description="Helical" evidence="19">
    <location>
        <begin position="66"/>
        <end position="89"/>
    </location>
</feature>
<dbReference type="EC" id="7.1.1.9" evidence="18"/>
<dbReference type="SUPFAM" id="SSF46626">
    <property type="entry name" value="Cytochrome c"/>
    <property type="match status" value="1"/>
</dbReference>
<dbReference type="PANTHER" id="PTHR22888">
    <property type="entry name" value="CYTOCHROME C OXIDASE, SUBUNIT II"/>
    <property type="match status" value="1"/>
</dbReference>
<proteinExistence type="inferred from homology"/>
<dbReference type="Pfam" id="PF00116">
    <property type="entry name" value="COX2"/>
    <property type="match status" value="1"/>
</dbReference>
<evidence type="ECO:0000259" key="21">
    <source>
        <dbReference type="PROSITE" id="PS51007"/>
    </source>
</evidence>
<dbReference type="InterPro" id="IPR036257">
    <property type="entry name" value="Cyt_c_oxidase_su2_TM_sf"/>
</dbReference>
<keyword evidence="11 16" id="KW-0408">Iron</keyword>
<dbReference type="NCBIfam" id="TIGR02866">
    <property type="entry name" value="CoxB"/>
    <property type="match status" value="1"/>
</dbReference>
<keyword evidence="10 19" id="KW-1133">Transmembrane helix</keyword>
<name>A0ABU2WMJ4_9GAMM</name>
<evidence type="ECO:0000256" key="9">
    <source>
        <dbReference type="ARBA" id="ARBA00022982"/>
    </source>
</evidence>
<keyword evidence="12 18" id="KW-0186">Copper</keyword>
<evidence type="ECO:0000256" key="13">
    <source>
        <dbReference type="ARBA" id="ARBA00023136"/>
    </source>
</evidence>
<keyword evidence="7 16" id="KW-0479">Metal-binding</keyword>
<comment type="function">
    <text evidence="14 18">Subunits I and II form the functional core of the enzyme complex. Electrons originating in cytochrome c are transferred via heme a and Cu(A) to the binuclear center formed by heme a3 and Cu(B).</text>
</comment>
<evidence type="ECO:0000256" key="18">
    <source>
        <dbReference type="RuleBase" id="RU004024"/>
    </source>
</evidence>
<keyword evidence="8" id="KW-1278">Translocase</keyword>
<comment type="catalytic activity">
    <reaction evidence="15 18">
        <text>4 Fe(II)-[cytochrome c] + O2 + 8 H(+)(in) = 4 Fe(III)-[cytochrome c] + 2 H2O + 4 H(+)(out)</text>
        <dbReference type="Rhea" id="RHEA:11436"/>
        <dbReference type="Rhea" id="RHEA-COMP:10350"/>
        <dbReference type="Rhea" id="RHEA-COMP:14399"/>
        <dbReference type="ChEBI" id="CHEBI:15377"/>
        <dbReference type="ChEBI" id="CHEBI:15378"/>
        <dbReference type="ChEBI" id="CHEBI:15379"/>
        <dbReference type="ChEBI" id="CHEBI:29033"/>
        <dbReference type="ChEBI" id="CHEBI:29034"/>
        <dbReference type="EC" id="7.1.1.9"/>
    </reaction>
</comment>
<sequence>MIGFDRLITGASNIADDVDAMFFAMVALCGFVLLAVTVTLVLFSVRYRRGSKADRSGDHSRHLGAELTWTIVPGVLFIGIFAWSIGLFAKIQTMPKEATSIHVVAKQWMWKVQHADGRREVNQLHIPVGKPVRLTMTSQDVIHSFFVPAFRIKQDVLPNRYTQMWFKPERTGEFRLYCAEFCGTDHALMRGRIVVMEPAAYALWADAGGTDSLAHQGEALFRQLGCSGCHGPAATVHAPDLAGLYGKPVPLSDGSTVTADARYLRDSILLPSKQVAAGYPDIMPTFQNQIDEEDVIALTAYIQSLDPNPDPDPRQETVDAPR</sequence>
<protein>
    <recommendedName>
        <fullName evidence="18">Cytochrome c oxidase subunit 2</fullName>
        <ecNumber evidence="18">7.1.1.9</ecNumber>
    </recommendedName>
</protein>
<feature type="domain" description="Cytochrome c" evidence="21">
    <location>
        <begin position="212"/>
        <end position="306"/>
    </location>
</feature>
<dbReference type="PROSITE" id="PS00078">
    <property type="entry name" value="COX2"/>
    <property type="match status" value="1"/>
</dbReference>
<evidence type="ECO:0000259" key="20">
    <source>
        <dbReference type="PROSITE" id="PS50857"/>
    </source>
</evidence>
<gene>
    <name evidence="22" type="primary">coxB</name>
    <name evidence="22" type="ORF">RM530_17090</name>
</gene>
<evidence type="ECO:0000256" key="8">
    <source>
        <dbReference type="ARBA" id="ARBA00022967"/>
    </source>
</evidence>
<comment type="cofactor">
    <cofactor evidence="18">
        <name>Cu cation</name>
        <dbReference type="ChEBI" id="CHEBI:23378"/>
    </cofactor>
    <text evidence="18">Binds a copper A center.</text>
</comment>
<evidence type="ECO:0000256" key="4">
    <source>
        <dbReference type="ARBA" id="ARBA00022617"/>
    </source>
</evidence>
<evidence type="ECO:0000256" key="10">
    <source>
        <dbReference type="ARBA" id="ARBA00022989"/>
    </source>
</evidence>
<reference evidence="22 23" key="1">
    <citation type="submission" date="2023-09" db="EMBL/GenBank/DDBJ databases">
        <authorList>
            <person name="Rey-Velasco X."/>
        </authorList>
    </citation>
    <scope>NUCLEOTIDE SEQUENCE [LARGE SCALE GENOMIC DNA]</scope>
    <source>
        <strain evidence="22 23">W345</strain>
    </source>
</reference>
<evidence type="ECO:0000256" key="1">
    <source>
        <dbReference type="ARBA" id="ARBA00004141"/>
    </source>
</evidence>
<dbReference type="Pfam" id="PF02790">
    <property type="entry name" value="COX2_TM"/>
    <property type="match status" value="1"/>
</dbReference>
<evidence type="ECO:0000256" key="11">
    <source>
        <dbReference type="ARBA" id="ARBA00023004"/>
    </source>
</evidence>
<dbReference type="Gene3D" id="2.60.40.420">
    <property type="entry name" value="Cupredoxins - blue copper proteins"/>
    <property type="match status" value="1"/>
</dbReference>
<evidence type="ECO:0000256" key="7">
    <source>
        <dbReference type="ARBA" id="ARBA00022723"/>
    </source>
</evidence>
<feature type="domain" description="Cytochrome oxidase subunit II copper A binding" evidence="20">
    <location>
        <begin position="96"/>
        <end position="207"/>
    </location>
</feature>
<dbReference type="Proteomes" id="UP001254608">
    <property type="component" value="Unassembled WGS sequence"/>
</dbReference>
<evidence type="ECO:0000313" key="22">
    <source>
        <dbReference type="EMBL" id="MDT0499061.1"/>
    </source>
</evidence>
<comment type="caution">
    <text evidence="22">The sequence shown here is derived from an EMBL/GenBank/DDBJ whole genome shotgun (WGS) entry which is preliminary data.</text>
</comment>
<comment type="subcellular location">
    <subcellularLocation>
        <location evidence="17">Cell membrane</location>
        <topology evidence="17">Multi-pass membrane protein</topology>
    </subcellularLocation>
    <subcellularLocation>
        <location evidence="1">Membrane</location>
        <topology evidence="1">Multi-pass membrane protein</topology>
    </subcellularLocation>
</comment>
<dbReference type="InterPro" id="IPR045187">
    <property type="entry name" value="CcO_II"/>
</dbReference>
<evidence type="ECO:0000256" key="5">
    <source>
        <dbReference type="ARBA" id="ARBA00022660"/>
    </source>
</evidence>
<dbReference type="InterPro" id="IPR009056">
    <property type="entry name" value="Cyt_c-like_dom"/>
</dbReference>
<accession>A0ABU2WMJ4</accession>
<dbReference type="InterPro" id="IPR008972">
    <property type="entry name" value="Cupredoxin"/>
</dbReference>
<dbReference type="PROSITE" id="PS50857">
    <property type="entry name" value="COX2_CUA"/>
    <property type="match status" value="1"/>
</dbReference>